<dbReference type="GO" id="GO:0016616">
    <property type="term" value="F:oxidoreductase activity, acting on the CH-OH group of donors, NAD or NADP as acceptor"/>
    <property type="evidence" value="ECO:0007669"/>
    <property type="project" value="TreeGrafter"/>
</dbReference>
<evidence type="ECO:0000256" key="3">
    <source>
        <dbReference type="SAM" id="MobiDB-lite"/>
    </source>
</evidence>
<name>A0A1X0P7L9_9TRYP</name>
<dbReference type="Proteomes" id="UP000192257">
    <property type="component" value="Unassembled WGS sequence"/>
</dbReference>
<accession>A0A1X0P7L9</accession>
<gene>
    <name evidence="5" type="ORF">TM35_000022580</name>
</gene>
<protein>
    <submittedName>
        <fullName evidence="5">Short-chain dehydrogenase</fullName>
    </submittedName>
</protein>
<comment type="similarity">
    <text evidence="1">Belongs to the short-chain dehydrogenases/reductases (SDR) family.</text>
</comment>
<dbReference type="Gene3D" id="3.40.50.720">
    <property type="entry name" value="NAD(P)-binding Rossmann-like Domain"/>
    <property type="match status" value="1"/>
</dbReference>
<evidence type="ECO:0000256" key="2">
    <source>
        <dbReference type="ARBA" id="ARBA00023002"/>
    </source>
</evidence>
<feature type="region of interest" description="Disordered" evidence="3">
    <location>
        <begin position="89"/>
        <end position="116"/>
    </location>
</feature>
<dbReference type="PANTHER" id="PTHR24322">
    <property type="entry name" value="PKSB"/>
    <property type="match status" value="1"/>
</dbReference>
<dbReference type="RefSeq" id="XP_028886998.1">
    <property type="nucleotide sequence ID" value="XM_029021576.1"/>
</dbReference>
<evidence type="ECO:0000256" key="4">
    <source>
        <dbReference type="SAM" id="Phobius"/>
    </source>
</evidence>
<dbReference type="EMBL" id="NBCO01000002">
    <property type="protein sequence ID" value="ORC92932.1"/>
    <property type="molecule type" value="Genomic_DNA"/>
</dbReference>
<keyword evidence="4" id="KW-0812">Transmembrane</keyword>
<keyword evidence="4" id="KW-1133">Transmembrane helix</keyword>
<sequence length="368" mass="40839">MGKGKVGVMIFLIFVSITAWVLWSIYSFFIYRRTSVAGKTVLITGGSTGIGRCIALRFLKLNAKVVVWDYSLDKLEKLSQEANLIKSYRSDGEGEERDISDETSSTQEGTHTPSHSNLVTSVVDFSNRIHVQRAAKLLGPVHIVVNAANLSGTKHFFDRPDESTERILFTNVMCSLVLARVCLPSMLRQQDGHFVTITDMKGLIGDGEHPDYAASQWAAIGVHESIQMMIAGKKGKRGKVHSTLICPYGISSSSETISSSSSSSPSTLSLSSSMKGTTTKATSSPKPPTEDRLNRTSIFNPLRMFSFMPRQVTPEEVAEYCVWAVCYGVERVYIPNSLLFFPLLRILPVRWYLWIQSFFTSRKPLATS</sequence>
<dbReference type="AlphaFoldDB" id="A0A1X0P7L9"/>
<dbReference type="InterPro" id="IPR036291">
    <property type="entry name" value="NAD(P)-bd_dom_sf"/>
</dbReference>
<evidence type="ECO:0000313" key="6">
    <source>
        <dbReference type="Proteomes" id="UP000192257"/>
    </source>
</evidence>
<dbReference type="VEuPathDB" id="TriTrypDB:TM35_000022580"/>
<evidence type="ECO:0000256" key="1">
    <source>
        <dbReference type="ARBA" id="ARBA00006484"/>
    </source>
</evidence>
<dbReference type="STRING" id="67003.A0A1X0P7L9"/>
<feature type="region of interest" description="Disordered" evidence="3">
    <location>
        <begin position="252"/>
        <end position="294"/>
    </location>
</feature>
<keyword evidence="2" id="KW-0560">Oxidoreductase</keyword>
<feature type="compositionally biased region" description="Polar residues" evidence="3">
    <location>
        <begin position="102"/>
        <end position="116"/>
    </location>
</feature>
<feature type="compositionally biased region" description="Low complexity" evidence="3">
    <location>
        <begin position="252"/>
        <end position="284"/>
    </location>
</feature>
<dbReference type="PANTHER" id="PTHR24322:SF736">
    <property type="entry name" value="RETINOL DEHYDROGENASE 10"/>
    <property type="match status" value="1"/>
</dbReference>
<evidence type="ECO:0000313" key="5">
    <source>
        <dbReference type="EMBL" id="ORC92932.1"/>
    </source>
</evidence>
<dbReference type="InterPro" id="IPR002347">
    <property type="entry name" value="SDR_fam"/>
</dbReference>
<comment type="caution">
    <text evidence="5">The sequence shown here is derived from an EMBL/GenBank/DDBJ whole genome shotgun (WGS) entry which is preliminary data.</text>
</comment>
<dbReference type="OrthoDB" id="10253736at2759"/>
<organism evidence="5 6">
    <name type="scientific">Trypanosoma theileri</name>
    <dbReference type="NCBI Taxonomy" id="67003"/>
    <lineage>
        <taxon>Eukaryota</taxon>
        <taxon>Discoba</taxon>
        <taxon>Euglenozoa</taxon>
        <taxon>Kinetoplastea</taxon>
        <taxon>Metakinetoplastina</taxon>
        <taxon>Trypanosomatida</taxon>
        <taxon>Trypanosomatidae</taxon>
        <taxon>Trypanosoma</taxon>
    </lineage>
</organism>
<dbReference type="PRINTS" id="PR00081">
    <property type="entry name" value="GDHRDH"/>
</dbReference>
<dbReference type="GeneID" id="39981356"/>
<proteinExistence type="inferred from homology"/>
<dbReference type="SUPFAM" id="SSF51735">
    <property type="entry name" value="NAD(P)-binding Rossmann-fold domains"/>
    <property type="match status" value="1"/>
</dbReference>
<feature type="transmembrane region" description="Helical" evidence="4">
    <location>
        <begin position="6"/>
        <end position="29"/>
    </location>
</feature>
<keyword evidence="4" id="KW-0472">Membrane</keyword>
<reference evidence="5 6" key="1">
    <citation type="submission" date="2017-03" db="EMBL/GenBank/DDBJ databases">
        <title>An alternative strategy for trypanosome survival in the mammalian bloodstream revealed through genome and transcriptome analysis of the ubiquitous bovine parasite Trypanosoma (Megatrypanum) theileri.</title>
        <authorList>
            <person name="Kelly S."/>
            <person name="Ivens A."/>
            <person name="Mott A."/>
            <person name="O'Neill E."/>
            <person name="Emms D."/>
            <person name="Macleod O."/>
            <person name="Voorheis P."/>
            <person name="Matthews J."/>
            <person name="Matthews K."/>
            <person name="Carrington M."/>
        </authorList>
    </citation>
    <scope>NUCLEOTIDE SEQUENCE [LARGE SCALE GENOMIC DNA]</scope>
    <source>
        <strain evidence="5">Edinburgh</strain>
    </source>
</reference>
<dbReference type="Pfam" id="PF00106">
    <property type="entry name" value="adh_short"/>
    <property type="match status" value="2"/>
</dbReference>
<keyword evidence="6" id="KW-1185">Reference proteome</keyword>